<keyword evidence="7" id="KW-1185">Reference proteome</keyword>
<dbReference type="Gene3D" id="3.20.20.60">
    <property type="entry name" value="Phosphoenolpyruvate-binding domains"/>
    <property type="match status" value="1"/>
</dbReference>
<dbReference type="InterPro" id="IPR040442">
    <property type="entry name" value="Pyrv_kinase-like_dom_sf"/>
</dbReference>
<comment type="caution">
    <text evidence="6">The sequence shown here is derived from an EMBL/GenBank/DDBJ whole genome shotgun (WGS) entry which is preliminary data.</text>
</comment>
<comment type="cofactor">
    <cofactor evidence="1">
        <name>Mg(2+)</name>
        <dbReference type="ChEBI" id="CHEBI:18420"/>
    </cofactor>
</comment>
<dbReference type="SUPFAM" id="SSF51621">
    <property type="entry name" value="Phosphoenolpyruvate/pyruvate domain"/>
    <property type="match status" value="1"/>
</dbReference>
<dbReference type="PANTHER" id="PTHR32308:SF0">
    <property type="entry name" value="HPCH_HPAI ALDOLASE_CITRATE LYASE DOMAIN-CONTAINING PROTEIN"/>
    <property type="match status" value="1"/>
</dbReference>
<keyword evidence="3" id="KW-0460">Magnesium</keyword>
<keyword evidence="6" id="KW-0456">Lyase</keyword>
<evidence type="ECO:0000313" key="7">
    <source>
        <dbReference type="Proteomes" id="UP001500037"/>
    </source>
</evidence>
<dbReference type="Proteomes" id="UP001500037">
    <property type="component" value="Unassembled WGS sequence"/>
</dbReference>
<feature type="compositionally biased region" description="Basic and acidic residues" evidence="4">
    <location>
        <begin position="308"/>
        <end position="323"/>
    </location>
</feature>
<organism evidence="6 7">
    <name type="scientific">Kitasatospora nipponensis</name>
    <dbReference type="NCBI Taxonomy" id="258049"/>
    <lineage>
        <taxon>Bacteria</taxon>
        <taxon>Bacillati</taxon>
        <taxon>Actinomycetota</taxon>
        <taxon>Actinomycetes</taxon>
        <taxon>Kitasatosporales</taxon>
        <taxon>Streptomycetaceae</taxon>
        <taxon>Kitasatospora</taxon>
    </lineage>
</organism>
<dbReference type="GO" id="GO:0016829">
    <property type="term" value="F:lyase activity"/>
    <property type="evidence" value="ECO:0007669"/>
    <property type="project" value="UniProtKB-KW"/>
</dbReference>
<dbReference type="EMBL" id="BAAALF010000213">
    <property type="protein sequence ID" value="GAA1270897.1"/>
    <property type="molecule type" value="Genomic_DNA"/>
</dbReference>
<evidence type="ECO:0000256" key="1">
    <source>
        <dbReference type="ARBA" id="ARBA00001946"/>
    </source>
</evidence>
<dbReference type="InterPro" id="IPR005000">
    <property type="entry name" value="Aldolase/citrate-lyase_domain"/>
</dbReference>
<evidence type="ECO:0000259" key="5">
    <source>
        <dbReference type="Pfam" id="PF03328"/>
    </source>
</evidence>
<accession>A0ABP4HNW3</accession>
<evidence type="ECO:0000313" key="6">
    <source>
        <dbReference type="EMBL" id="GAA1270897.1"/>
    </source>
</evidence>
<reference evidence="7" key="1">
    <citation type="journal article" date="2019" name="Int. J. Syst. Evol. Microbiol.">
        <title>The Global Catalogue of Microorganisms (GCM) 10K type strain sequencing project: providing services to taxonomists for standard genome sequencing and annotation.</title>
        <authorList>
            <consortium name="The Broad Institute Genomics Platform"/>
            <consortium name="The Broad Institute Genome Sequencing Center for Infectious Disease"/>
            <person name="Wu L."/>
            <person name="Ma J."/>
        </authorList>
    </citation>
    <scope>NUCLEOTIDE SEQUENCE [LARGE SCALE GENOMIC DNA]</scope>
    <source>
        <strain evidence="7">JCM 13004</strain>
    </source>
</reference>
<evidence type="ECO:0000256" key="2">
    <source>
        <dbReference type="ARBA" id="ARBA00022723"/>
    </source>
</evidence>
<evidence type="ECO:0000256" key="4">
    <source>
        <dbReference type="SAM" id="MobiDB-lite"/>
    </source>
</evidence>
<dbReference type="PIRSF" id="PIRSF015582">
    <property type="entry name" value="Cit_lyase_B"/>
    <property type="match status" value="1"/>
</dbReference>
<protein>
    <submittedName>
        <fullName evidence="6">CoA ester lyase</fullName>
    </submittedName>
</protein>
<feature type="domain" description="HpcH/HpaI aldolase/citrate lyase" evidence="5">
    <location>
        <begin position="23"/>
        <end position="220"/>
    </location>
</feature>
<keyword evidence="2" id="KW-0479">Metal-binding</keyword>
<dbReference type="InterPro" id="IPR011206">
    <property type="entry name" value="Citrate_lyase_beta/mcl1/mcl2"/>
</dbReference>
<name>A0ABP4HNW3_9ACTN</name>
<feature type="region of interest" description="Disordered" evidence="4">
    <location>
        <begin position="277"/>
        <end position="323"/>
    </location>
</feature>
<proteinExistence type="predicted"/>
<feature type="compositionally biased region" description="Low complexity" evidence="4">
    <location>
        <begin position="288"/>
        <end position="306"/>
    </location>
</feature>
<dbReference type="InterPro" id="IPR015813">
    <property type="entry name" value="Pyrv/PenolPyrv_kinase-like_dom"/>
</dbReference>
<gene>
    <name evidence="6" type="ORF">GCM10009665_68980</name>
</gene>
<dbReference type="PANTHER" id="PTHR32308">
    <property type="entry name" value="LYASE BETA SUBUNIT, PUTATIVE (AFU_ORTHOLOGUE AFUA_4G13030)-RELATED"/>
    <property type="match status" value="1"/>
</dbReference>
<dbReference type="RefSeq" id="WP_344446129.1">
    <property type="nucleotide sequence ID" value="NZ_BAAALF010000213.1"/>
</dbReference>
<sequence length="323" mass="34630">MKFTRYCRSLLSTPAMAVERYARSHQSGADIAMVDLEDSVPPAHKEQARRLAAEFFALPSAKLARCAVRINAVSRPDGLRDLVALTRYPVKPDLVLIPMAESPRDVEIVAGALGAHCPETEFLAVVETPRGVERAAAIAGAGHRLRGLVFGSADYAFAVGARLSWEALAHARGRVVNGARSAGVEAMDAPFFEVADLDGLRAEAALARDLGFSGKIAIHPRQLPAIHQAFTPDAELLERARRVVEAGRANGRSVTVVDGMMVGMPFFEASERLIEQFGPPRAPDAPPDRSSSTGTNGTGTGTSTSTERTPERRPATDRNEDRA</sequence>
<dbReference type="Pfam" id="PF03328">
    <property type="entry name" value="HpcH_HpaI"/>
    <property type="match status" value="1"/>
</dbReference>
<evidence type="ECO:0000256" key="3">
    <source>
        <dbReference type="ARBA" id="ARBA00022842"/>
    </source>
</evidence>